<dbReference type="Gene3D" id="1.10.3810.10">
    <property type="entry name" value="Biosynthetic peptidoglycan transglycosylase-like"/>
    <property type="match status" value="1"/>
</dbReference>
<feature type="compositionally biased region" description="Polar residues" evidence="9">
    <location>
        <begin position="712"/>
        <end position="726"/>
    </location>
</feature>
<dbReference type="InterPro" id="IPR036950">
    <property type="entry name" value="PBP_transglycosylase"/>
</dbReference>
<organism evidence="12 13">
    <name type="scientific">Cellulomonas alba</name>
    <dbReference type="NCBI Taxonomy" id="3053467"/>
    <lineage>
        <taxon>Bacteria</taxon>
        <taxon>Bacillati</taxon>
        <taxon>Actinomycetota</taxon>
        <taxon>Actinomycetes</taxon>
        <taxon>Micrococcales</taxon>
        <taxon>Cellulomonadaceae</taxon>
        <taxon>Cellulomonas</taxon>
    </lineage>
</organism>
<feature type="domain" description="PASTA" evidence="11">
    <location>
        <begin position="731"/>
        <end position="798"/>
    </location>
</feature>
<feature type="compositionally biased region" description="Gly residues" evidence="9">
    <location>
        <begin position="824"/>
        <end position="851"/>
    </location>
</feature>
<dbReference type="PANTHER" id="PTHR32282:SF34">
    <property type="entry name" value="PENICILLIN-BINDING PROTEIN 1A"/>
    <property type="match status" value="1"/>
</dbReference>
<comment type="catalytic activity">
    <reaction evidence="7">
        <text>Preferential cleavage: (Ac)2-L-Lys-D-Ala-|-D-Ala. Also transpeptidation of peptidyl-alanyl moieties that are N-acyl substituents of D-alanine.</text>
        <dbReference type="EC" id="3.4.16.4"/>
    </reaction>
</comment>
<keyword evidence="6" id="KW-0511">Multifunctional enzyme</keyword>
<keyword evidence="2" id="KW-0645">Protease</keyword>
<dbReference type="InterPro" id="IPR023346">
    <property type="entry name" value="Lysozyme-like_dom_sf"/>
</dbReference>
<feature type="compositionally biased region" description="Pro residues" evidence="9">
    <location>
        <begin position="805"/>
        <end position="819"/>
    </location>
</feature>
<keyword evidence="10" id="KW-0812">Transmembrane</keyword>
<sequence length="851" mass="88872">MADTNGRSSRPRRAPARSSRPASGRASSGGSSSAPASSRGSAGTSRRAAAGAAAGGAAARKRRFFDYPRSGYTGLHRWLPSWRFVIGAFLAGCFLLAGGVVAAYATVKVPKVGEDINAQTTKVYFAGSTADKPGPLMGKLPGVNREIVDYSTLPEYIGQAVAAGEDKTFFTNRGVDFKGMARAMFKNVTTGTRQGGSSLTQEYVERYYVGKTTTSYTGKVKETLLALKIGRTQSKDEILDRYLNTIYFGRGAYGIQAASQAYFGIDAKDLSVSQAALLAGIIPSPSYWDPAVSPDRAQARWGTILDSMESMGWISAADRAKQEFPETIAVKNNETFKGTNGYLLKMVTNELLKHGFTEDQLERGGYTIVTTIQKPAQKAAVATAKDVWDGTLGQGNKPNKNLRMSIVSIDPKDGGIVALYGGKDFLTDQRNSATYDNVQPGSTFKPFTLVAALQDGIGLGTRFNGRSPQTVPGWGSSPVTNYSHESYGTIDLVTATEHSVNTVYAQLNNKIGYDATAAAARTAGVDSSVPLVPSNVLGTAVVHPIEIADAYATFAAQGKHSSAFIVRKVLNHNGTTAYGVKPDTKQVFDKDVMADATYAMTQVVKHGTGETWIGSMDRPIAGKSGTTNETKAAWFVAYTPHIATAVALSQDGKDGKSQVSITPFEPSLLGGEVTGGTTPAHIWNEYMSQVFKLPQFAAKTEFPDRSEIGAQPTFTSRPTATTAPSEQPTQAPTTVTVPTGLVGRLEGDASALVYAAGLSPSISSAPSDTVGVGRVISVSPGEGSKVKSGAAVTLVISTGPKTPATQPPTQQPTSTPTPKPTSGAAGGNGNGTGGGGDTAGGAGPGGQPNPG</sequence>
<dbReference type="Proteomes" id="UP001529338">
    <property type="component" value="Unassembled WGS sequence"/>
</dbReference>
<dbReference type="InterPro" id="IPR050396">
    <property type="entry name" value="Glycosyltr_51/Transpeptidase"/>
</dbReference>
<keyword evidence="1" id="KW-0121">Carboxypeptidase</keyword>
<evidence type="ECO:0000256" key="9">
    <source>
        <dbReference type="SAM" id="MobiDB-lite"/>
    </source>
</evidence>
<keyword evidence="3" id="KW-0328">Glycosyltransferase</keyword>
<dbReference type="PANTHER" id="PTHR32282">
    <property type="entry name" value="BINDING PROTEIN TRANSPEPTIDASE, PUTATIVE-RELATED"/>
    <property type="match status" value="1"/>
</dbReference>
<dbReference type="SMART" id="SM00740">
    <property type="entry name" value="PASTA"/>
    <property type="match status" value="1"/>
</dbReference>
<keyword evidence="13" id="KW-1185">Reference proteome</keyword>
<dbReference type="Gene3D" id="3.40.710.10">
    <property type="entry name" value="DD-peptidase/beta-lactamase superfamily"/>
    <property type="match status" value="1"/>
</dbReference>
<name>A0ABT7SFP1_9CELL</name>
<evidence type="ECO:0000256" key="2">
    <source>
        <dbReference type="ARBA" id="ARBA00022670"/>
    </source>
</evidence>
<dbReference type="PROSITE" id="PS51178">
    <property type="entry name" value="PASTA"/>
    <property type="match status" value="1"/>
</dbReference>
<dbReference type="Gene3D" id="3.30.10.20">
    <property type="match status" value="1"/>
</dbReference>
<dbReference type="CDD" id="cd06577">
    <property type="entry name" value="PASTA_pknB"/>
    <property type="match status" value="1"/>
</dbReference>
<evidence type="ECO:0000313" key="12">
    <source>
        <dbReference type="EMBL" id="MDM7855013.1"/>
    </source>
</evidence>
<evidence type="ECO:0000256" key="6">
    <source>
        <dbReference type="ARBA" id="ARBA00023268"/>
    </source>
</evidence>
<comment type="catalytic activity">
    <reaction evidence="8">
        <text>[GlcNAc-(1-&gt;4)-Mur2Ac(oyl-L-Ala-gamma-D-Glu-L-Lys-D-Ala-D-Ala)](n)-di-trans,octa-cis-undecaprenyl diphosphate + beta-D-GlcNAc-(1-&gt;4)-Mur2Ac(oyl-L-Ala-gamma-D-Glu-L-Lys-D-Ala-D-Ala)-di-trans,octa-cis-undecaprenyl diphosphate = [GlcNAc-(1-&gt;4)-Mur2Ac(oyl-L-Ala-gamma-D-Glu-L-Lys-D-Ala-D-Ala)](n+1)-di-trans,octa-cis-undecaprenyl diphosphate + di-trans,octa-cis-undecaprenyl diphosphate + H(+)</text>
        <dbReference type="Rhea" id="RHEA:23708"/>
        <dbReference type="Rhea" id="RHEA-COMP:9602"/>
        <dbReference type="Rhea" id="RHEA-COMP:9603"/>
        <dbReference type="ChEBI" id="CHEBI:15378"/>
        <dbReference type="ChEBI" id="CHEBI:58405"/>
        <dbReference type="ChEBI" id="CHEBI:60033"/>
        <dbReference type="ChEBI" id="CHEBI:78435"/>
        <dbReference type="EC" id="2.4.99.28"/>
    </reaction>
</comment>
<reference evidence="12 13" key="1">
    <citation type="submission" date="2023-06" db="EMBL/GenBank/DDBJ databases">
        <title>Cellulomonas sp. MW4 Whole genome sequence.</title>
        <authorList>
            <person name="Park S."/>
        </authorList>
    </citation>
    <scope>NUCLEOTIDE SEQUENCE [LARGE SCALE GENOMIC DNA]</scope>
    <source>
        <strain evidence="12 13">MW4</strain>
    </source>
</reference>
<feature type="transmembrane region" description="Helical" evidence="10">
    <location>
        <begin position="84"/>
        <end position="107"/>
    </location>
</feature>
<feature type="region of interest" description="Disordered" evidence="9">
    <location>
        <begin position="1"/>
        <end position="49"/>
    </location>
</feature>
<feature type="region of interest" description="Disordered" evidence="9">
    <location>
        <begin position="798"/>
        <end position="851"/>
    </location>
</feature>
<dbReference type="InterPro" id="IPR001264">
    <property type="entry name" value="Glyco_trans_51"/>
</dbReference>
<evidence type="ECO:0000259" key="11">
    <source>
        <dbReference type="PROSITE" id="PS51178"/>
    </source>
</evidence>
<accession>A0ABT7SFP1</accession>
<protein>
    <submittedName>
        <fullName evidence="12">Transglycosylase domain-containing protein</fullName>
    </submittedName>
</protein>
<dbReference type="RefSeq" id="WP_289454827.1">
    <property type="nucleotide sequence ID" value="NZ_JAUCGQ010000001.1"/>
</dbReference>
<dbReference type="Pfam" id="PF03793">
    <property type="entry name" value="PASTA"/>
    <property type="match status" value="1"/>
</dbReference>
<gene>
    <name evidence="12" type="ORF">QRT04_08720</name>
</gene>
<feature type="compositionally biased region" description="Low complexity" evidence="9">
    <location>
        <begin position="16"/>
        <end position="49"/>
    </location>
</feature>
<evidence type="ECO:0000256" key="8">
    <source>
        <dbReference type="ARBA" id="ARBA00049902"/>
    </source>
</evidence>
<evidence type="ECO:0000256" key="5">
    <source>
        <dbReference type="ARBA" id="ARBA00022801"/>
    </source>
</evidence>
<dbReference type="InterPro" id="IPR001460">
    <property type="entry name" value="PCN-bd_Tpept"/>
</dbReference>
<keyword evidence="10" id="KW-0472">Membrane</keyword>
<dbReference type="Pfam" id="PF00905">
    <property type="entry name" value="Transpeptidase"/>
    <property type="match status" value="1"/>
</dbReference>
<evidence type="ECO:0000313" key="13">
    <source>
        <dbReference type="Proteomes" id="UP001529338"/>
    </source>
</evidence>
<dbReference type="InterPro" id="IPR012338">
    <property type="entry name" value="Beta-lactam/transpept-like"/>
</dbReference>
<dbReference type="EMBL" id="JAUCGQ010000001">
    <property type="protein sequence ID" value="MDM7855013.1"/>
    <property type="molecule type" value="Genomic_DNA"/>
</dbReference>
<keyword evidence="4" id="KW-0808">Transferase</keyword>
<evidence type="ECO:0000256" key="1">
    <source>
        <dbReference type="ARBA" id="ARBA00022645"/>
    </source>
</evidence>
<evidence type="ECO:0000256" key="3">
    <source>
        <dbReference type="ARBA" id="ARBA00022676"/>
    </source>
</evidence>
<feature type="region of interest" description="Disordered" evidence="9">
    <location>
        <begin position="706"/>
        <end position="735"/>
    </location>
</feature>
<dbReference type="SUPFAM" id="SSF56601">
    <property type="entry name" value="beta-lactamase/transpeptidase-like"/>
    <property type="match status" value="1"/>
</dbReference>
<keyword evidence="5" id="KW-0378">Hydrolase</keyword>
<dbReference type="Pfam" id="PF00912">
    <property type="entry name" value="Transgly"/>
    <property type="match status" value="1"/>
</dbReference>
<evidence type="ECO:0000256" key="4">
    <source>
        <dbReference type="ARBA" id="ARBA00022679"/>
    </source>
</evidence>
<proteinExistence type="predicted"/>
<keyword evidence="10" id="KW-1133">Transmembrane helix</keyword>
<dbReference type="InterPro" id="IPR005543">
    <property type="entry name" value="PASTA_dom"/>
</dbReference>
<dbReference type="SUPFAM" id="SSF53955">
    <property type="entry name" value="Lysozyme-like"/>
    <property type="match status" value="1"/>
</dbReference>
<evidence type="ECO:0000256" key="7">
    <source>
        <dbReference type="ARBA" id="ARBA00034000"/>
    </source>
</evidence>
<evidence type="ECO:0000256" key="10">
    <source>
        <dbReference type="SAM" id="Phobius"/>
    </source>
</evidence>
<comment type="caution">
    <text evidence="12">The sequence shown here is derived from an EMBL/GenBank/DDBJ whole genome shotgun (WGS) entry which is preliminary data.</text>
</comment>